<dbReference type="Proteomes" id="UP001642502">
    <property type="component" value="Unassembled WGS sequence"/>
</dbReference>
<accession>A0ABP0DJ51</accession>
<comment type="caution">
    <text evidence="2">The sequence shown here is derived from an EMBL/GenBank/DDBJ whole genome shotgun (WGS) entry which is preliminary data.</text>
</comment>
<proteinExistence type="predicted"/>
<sequence length="311" mass="35665">MAEAAEKKYAVMLNTNKDWRRWFNYIKAAAGDEWRHSSPEDDYVPEPNLAAPEVPVIELRPPLNLQEGKSAEQLKEAERIYHLEAARIDQNNRALNHRYTYALQRHNQIKQANKDLGDLINNTVSDYIRDQICGFTNARERLVFVYGEYKEVRSEARTDATKTYEELLSNFTPTESWIGRWEKAVAEGLRLKVAVTEEGKWLEDLAYTLHPLNQLVANEGHREYKVGGKMHEEKNVNKWAQELRHLRNPNAAKKGIARPQAFSATLNQIDTPAGSAGPPESGHPKRALDENNNGDQNPAKRRQKGNFRRGR</sequence>
<feature type="compositionally biased region" description="Basic residues" evidence="1">
    <location>
        <begin position="299"/>
        <end position="311"/>
    </location>
</feature>
<feature type="region of interest" description="Disordered" evidence="1">
    <location>
        <begin position="268"/>
        <end position="311"/>
    </location>
</feature>
<protein>
    <recommendedName>
        <fullName evidence="4">Gag protein</fullName>
    </recommendedName>
</protein>
<gene>
    <name evidence="2" type="ORF">SEPCBS119000_002986</name>
</gene>
<reference evidence="2 3" key="1">
    <citation type="submission" date="2024-01" db="EMBL/GenBank/DDBJ databases">
        <authorList>
            <person name="Allen C."/>
            <person name="Tagirdzhanova G."/>
        </authorList>
    </citation>
    <scope>NUCLEOTIDE SEQUENCE [LARGE SCALE GENOMIC DNA]</scope>
    <source>
        <strain evidence="2 3">CBS 119000</strain>
    </source>
</reference>
<evidence type="ECO:0000313" key="2">
    <source>
        <dbReference type="EMBL" id="CAK7268293.1"/>
    </source>
</evidence>
<evidence type="ECO:0000256" key="1">
    <source>
        <dbReference type="SAM" id="MobiDB-lite"/>
    </source>
</evidence>
<keyword evidence="3" id="KW-1185">Reference proteome</keyword>
<dbReference type="EMBL" id="CAWUON010000035">
    <property type="protein sequence ID" value="CAK7268293.1"/>
    <property type="molecule type" value="Genomic_DNA"/>
</dbReference>
<organism evidence="2 3">
    <name type="scientific">Sporothrix epigloea</name>
    <dbReference type="NCBI Taxonomy" id="1892477"/>
    <lineage>
        <taxon>Eukaryota</taxon>
        <taxon>Fungi</taxon>
        <taxon>Dikarya</taxon>
        <taxon>Ascomycota</taxon>
        <taxon>Pezizomycotina</taxon>
        <taxon>Sordariomycetes</taxon>
        <taxon>Sordariomycetidae</taxon>
        <taxon>Ophiostomatales</taxon>
        <taxon>Ophiostomataceae</taxon>
        <taxon>Sporothrix</taxon>
    </lineage>
</organism>
<name>A0ABP0DJ51_9PEZI</name>
<evidence type="ECO:0000313" key="3">
    <source>
        <dbReference type="Proteomes" id="UP001642502"/>
    </source>
</evidence>
<evidence type="ECO:0008006" key="4">
    <source>
        <dbReference type="Google" id="ProtNLM"/>
    </source>
</evidence>